<reference evidence="1" key="1">
    <citation type="submission" date="2013-05" db="EMBL/GenBank/DDBJ databases">
        <authorList>
            <person name="Yim A.K.Y."/>
            <person name="Chan T.F."/>
            <person name="Ji K.M."/>
            <person name="Liu X.Y."/>
            <person name="Zhou J.W."/>
            <person name="Li R.Q."/>
            <person name="Yang K.Y."/>
            <person name="Li J."/>
            <person name="Li M."/>
            <person name="Law P.T.W."/>
            <person name="Wu Y.L."/>
            <person name="Cai Z.L."/>
            <person name="Qin H."/>
            <person name="Bao Y."/>
            <person name="Leung R.K.K."/>
            <person name="Ng P.K.S."/>
            <person name="Zou J."/>
            <person name="Zhong X.J."/>
            <person name="Ran P.X."/>
            <person name="Zhong N.S."/>
            <person name="Liu Z.G."/>
            <person name="Tsui S.K.W."/>
        </authorList>
    </citation>
    <scope>NUCLEOTIDE SEQUENCE</scope>
    <source>
        <strain evidence="1">Derf</strain>
        <tissue evidence="1">Whole organism</tissue>
    </source>
</reference>
<comment type="caution">
    <text evidence="1">The sequence shown here is derived from an EMBL/GenBank/DDBJ whole genome shotgun (WGS) entry which is preliminary data.</text>
</comment>
<dbReference type="Proteomes" id="UP000790347">
    <property type="component" value="Unassembled WGS sequence"/>
</dbReference>
<gene>
    <name evidence="1" type="ORF">DERF_008069</name>
</gene>
<sequence>MGITLFFQSGYELRNFLVFKLISHLVHASYFKIRQIRIKAITTTTTTTTKTKIKENYVLKMLASQFFPGFVI</sequence>
<accession>A0A922L3W9</accession>
<dbReference type="AlphaFoldDB" id="A0A922L3W9"/>
<evidence type="ECO:0000313" key="2">
    <source>
        <dbReference type="Proteomes" id="UP000790347"/>
    </source>
</evidence>
<name>A0A922L3W9_DERFA</name>
<reference evidence="1" key="2">
    <citation type="journal article" date="2022" name="Res Sq">
        <title>Comparative Genomics Reveals Insights into the Divergent Evolution of Astigmatic Mites and Household Pest Adaptations.</title>
        <authorList>
            <person name="Xiong Q."/>
            <person name="Wan A.T.-Y."/>
            <person name="Liu X.-Y."/>
            <person name="Fung C.S.-H."/>
            <person name="Xiao X."/>
            <person name="Malainual N."/>
            <person name="Hou J."/>
            <person name="Wang L."/>
            <person name="Wang M."/>
            <person name="Yang K."/>
            <person name="Cui Y."/>
            <person name="Leung E."/>
            <person name="Nong W."/>
            <person name="Shin S.-K."/>
            <person name="Au S."/>
            <person name="Jeong K.Y."/>
            <person name="Chew F.T."/>
            <person name="Hui J."/>
            <person name="Leung T.F."/>
            <person name="Tungtrongchitr A."/>
            <person name="Zhong N."/>
            <person name="Liu Z."/>
            <person name="Tsui S."/>
        </authorList>
    </citation>
    <scope>NUCLEOTIDE SEQUENCE</scope>
    <source>
        <strain evidence="1">Derf</strain>
        <tissue evidence="1">Whole organism</tissue>
    </source>
</reference>
<dbReference type="EMBL" id="ASGP02000003">
    <property type="protein sequence ID" value="KAH9517393.1"/>
    <property type="molecule type" value="Genomic_DNA"/>
</dbReference>
<keyword evidence="2" id="KW-1185">Reference proteome</keyword>
<proteinExistence type="predicted"/>
<organism evidence="1 2">
    <name type="scientific">Dermatophagoides farinae</name>
    <name type="common">American house dust mite</name>
    <dbReference type="NCBI Taxonomy" id="6954"/>
    <lineage>
        <taxon>Eukaryota</taxon>
        <taxon>Metazoa</taxon>
        <taxon>Ecdysozoa</taxon>
        <taxon>Arthropoda</taxon>
        <taxon>Chelicerata</taxon>
        <taxon>Arachnida</taxon>
        <taxon>Acari</taxon>
        <taxon>Acariformes</taxon>
        <taxon>Sarcoptiformes</taxon>
        <taxon>Astigmata</taxon>
        <taxon>Psoroptidia</taxon>
        <taxon>Analgoidea</taxon>
        <taxon>Pyroglyphidae</taxon>
        <taxon>Dermatophagoidinae</taxon>
        <taxon>Dermatophagoides</taxon>
    </lineage>
</organism>
<protein>
    <submittedName>
        <fullName evidence="1">Uncharacterized protein</fullName>
    </submittedName>
</protein>
<evidence type="ECO:0000313" key="1">
    <source>
        <dbReference type="EMBL" id="KAH9517393.1"/>
    </source>
</evidence>